<dbReference type="EMBL" id="CYZE01000022">
    <property type="protein sequence ID" value="CUP24177.1"/>
    <property type="molecule type" value="Genomic_DNA"/>
</dbReference>
<dbReference type="InterPro" id="IPR008875">
    <property type="entry name" value="TraX"/>
</dbReference>
<keyword evidence="1" id="KW-0472">Membrane</keyword>
<feature type="transmembrane region" description="Helical" evidence="1">
    <location>
        <begin position="190"/>
        <end position="218"/>
    </location>
</feature>
<name>A0A174LNE8_9FIRM</name>
<evidence type="ECO:0000256" key="1">
    <source>
        <dbReference type="SAM" id="Phobius"/>
    </source>
</evidence>
<keyword evidence="1" id="KW-1133">Transmembrane helix</keyword>
<feature type="transmembrane region" description="Helical" evidence="1">
    <location>
        <begin position="60"/>
        <end position="87"/>
    </location>
</feature>
<organism evidence="2 3">
    <name type="scientific">Hungatella hathewayi</name>
    <dbReference type="NCBI Taxonomy" id="154046"/>
    <lineage>
        <taxon>Bacteria</taxon>
        <taxon>Bacillati</taxon>
        <taxon>Bacillota</taxon>
        <taxon>Clostridia</taxon>
        <taxon>Lachnospirales</taxon>
        <taxon>Lachnospiraceae</taxon>
        <taxon>Hungatella</taxon>
    </lineage>
</organism>
<dbReference type="RefSeq" id="WP_055659961.1">
    <property type="nucleotide sequence ID" value="NZ_CABIXC010000022.1"/>
</dbReference>
<evidence type="ECO:0000313" key="3">
    <source>
        <dbReference type="Proteomes" id="UP000095651"/>
    </source>
</evidence>
<gene>
    <name evidence="2" type="primary">traX</name>
    <name evidence="2" type="ORF">ERS852407_05395</name>
</gene>
<protein>
    <submittedName>
        <fullName evidence="2">TraX</fullName>
    </submittedName>
</protein>
<proteinExistence type="predicted"/>
<dbReference type="Pfam" id="PF05857">
    <property type="entry name" value="TraX"/>
    <property type="match status" value="1"/>
</dbReference>
<feature type="transmembrane region" description="Helical" evidence="1">
    <location>
        <begin position="126"/>
        <end position="143"/>
    </location>
</feature>
<feature type="transmembrane region" description="Helical" evidence="1">
    <location>
        <begin position="230"/>
        <end position="250"/>
    </location>
</feature>
<dbReference type="AlphaFoldDB" id="A0A174LNE8"/>
<sequence>MEQTSAKYGAGERSGGISGNTLKMVAIVTMLIDHIGAGIVEPYLNMNMVSMEGNELLGRLYYLDMGLRIIGRAAFPIFCFLLVEGFLHTHNVKKYGSRLLLFGLISEIPFDLAFFGTWFYPAYQNVYITLFIGLVVLVGYRRWEYDTVKKMLVVAAGCAAAYLLRCDYDISGILMIVILYEFRRNKRYQVLAGGLMAALESISFFGAAVLAFIPISMYNGTRGRINLKYFFYWFYPVHIMVLYLIQLLVVR</sequence>
<accession>A0A174LNE8</accession>
<dbReference type="Proteomes" id="UP000095651">
    <property type="component" value="Unassembled WGS sequence"/>
</dbReference>
<evidence type="ECO:0000313" key="2">
    <source>
        <dbReference type="EMBL" id="CUP24177.1"/>
    </source>
</evidence>
<reference evidence="2 3" key="1">
    <citation type="submission" date="2015-09" db="EMBL/GenBank/DDBJ databases">
        <authorList>
            <consortium name="Pathogen Informatics"/>
        </authorList>
    </citation>
    <scope>NUCLEOTIDE SEQUENCE [LARGE SCALE GENOMIC DNA]</scope>
    <source>
        <strain evidence="2 3">2789STDY5608850</strain>
    </source>
</reference>
<keyword evidence="1" id="KW-0812">Transmembrane</keyword>